<name>H3KG95_9BURK</name>
<proteinExistence type="predicted"/>
<dbReference type="HOGENOM" id="CLU_1947735_0_0_4"/>
<dbReference type="AlphaFoldDB" id="H3KG95"/>
<dbReference type="RefSeq" id="WP_008542880.1">
    <property type="nucleotide sequence ID" value="NZ_JH604993.1"/>
</dbReference>
<reference evidence="1 2" key="1">
    <citation type="submission" date="2011-11" db="EMBL/GenBank/DDBJ databases">
        <authorList>
            <person name="Weinstock G."/>
            <person name="Sodergren E."/>
            <person name="Clifton S."/>
            <person name="Fulton L."/>
            <person name="Fulton B."/>
            <person name="Courtney L."/>
            <person name="Fronick C."/>
            <person name="Harrison M."/>
            <person name="Strong C."/>
            <person name="Farmer C."/>
            <person name="Delahaunty K."/>
            <person name="Markovic C."/>
            <person name="Hall O."/>
            <person name="Minx P."/>
            <person name="Tomlinson C."/>
            <person name="Mitreva M."/>
            <person name="Hou S."/>
            <person name="Chen J."/>
            <person name="Wollam A."/>
            <person name="Pepin K.H."/>
            <person name="Johnson M."/>
            <person name="Bhonagiri V."/>
            <person name="Zhang X."/>
            <person name="Suruliraj S."/>
            <person name="Warren W."/>
            <person name="Chinwalla A."/>
            <person name="Mardis E.R."/>
            <person name="Wilson R.K."/>
        </authorList>
    </citation>
    <scope>NUCLEOTIDE SEQUENCE [LARGE SCALE GENOMIC DNA]</scope>
    <source>
        <strain evidence="1 2">YIT 11816</strain>
    </source>
</reference>
<dbReference type="PATRIC" id="fig|762967.3.peg.1395"/>
<accession>H3KG95</accession>
<dbReference type="Proteomes" id="UP000004956">
    <property type="component" value="Unassembled WGS sequence"/>
</dbReference>
<evidence type="ECO:0000313" key="2">
    <source>
        <dbReference type="Proteomes" id="UP000004956"/>
    </source>
</evidence>
<keyword evidence="2" id="KW-1185">Reference proteome</keyword>
<sequence>MPRVLAQPELCLRLLSIESAVHDGCGTAARRRPTEADGTDEELRALWTRALEETAPTAFTIGELRLTVAPGACRTDACTAARAASMMVTDSDAAEDGVRMCGSAAELLRALFAGEDTFLKFGRLRFAVV</sequence>
<protein>
    <submittedName>
        <fullName evidence="1">Uncharacterized protein</fullName>
    </submittedName>
</protein>
<organism evidence="1 2">
    <name type="scientific">Sutterella parvirubra YIT 11816</name>
    <dbReference type="NCBI Taxonomy" id="762967"/>
    <lineage>
        <taxon>Bacteria</taxon>
        <taxon>Pseudomonadati</taxon>
        <taxon>Pseudomonadota</taxon>
        <taxon>Betaproteobacteria</taxon>
        <taxon>Burkholderiales</taxon>
        <taxon>Sutterellaceae</taxon>
        <taxon>Sutterella</taxon>
    </lineage>
</organism>
<evidence type="ECO:0000313" key="1">
    <source>
        <dbReference type="EMBL" id="EHY30853.1"/>
    </source>
</evidence>
<gene>
    <name evidence="1" type="ORF">HMPREF9440_01774</name>
</gene>
<dbReference type="EMBL" id="AFBQ01000267">
    <property type="protein sequence ID" value="EHY30853.1"/>
    <property type="molecule type" value="Genomic_DNA"/>
</dbReference>
<comment type="caution">
    <text evidence="1">The sequence shown here is derived from an EMBL/GenBank/DDBJ whole genome shotgun (WGS) entry which is preliminary data.</text>
</comment>